<evidence type="ECO:0000256" key="1">
    <source>
        <dbReference type="SAM" id="Coils"/>
    </source>
</evidence>
<dbReference type="InterPro" id="IPR027417">
    <property type="entry name" value="P-loop_NTPase"/>
</dbReference>
<dbReference type="PANTHER" id="PTHR32114:SF2">
    <property type="entry name" value="ABC TRANSPORTER ABCH.3"/>
    <property type="match status" value="1"/>
</dbReference>
<organism evidence="2">
    <name type="scientific">bacterium 19PA01SH03</name>
    <dbReference type="NCBI Taxonomy" id="2920705"/>
    <lineage>
        <taxon>Bacteria</taxon>
    </lineage>
</organism>
<dbReference type="EMBL" id="CP095338">
    <property type="protein sequence ID" value="XAG22097.1"/>
    <property type="molecule type" value="Genomic_DNA"/>
</dbReference>
<accession>A0AAU6SQ75</accession>
<dbReference type="Gene3D" id="3.40.50.300">
    <property type="entry name" value="P-loop containing nucleotide triphosphate hydrolases"/>
    <property type="match status" value="2"/>
</dbReference>
<dbReference type="PANTHER" id="PTHR32114">
    <property type="entry name" value="ABC TRANSPORTER ABCH.3"/>
    <property type="match status" value="1"/>
</dbReference>
<feature type="coiled-coil region" evidence="1">
    <location>
        <begin position="286"/>
        <end position="329"/>
    </location>
</feature>
<evidence type="ECO:0008006" key="3">
    <source>
        <dbReference type="Google" id="ProtNLM"/>
    </source>
</evidence>
<keyword evidence="1" id="KW-0175">Coiled coil</keyword>
<name>A0AAU6SQ75_UNCXX</name>
<proteinExistence type="predicted"/>
<sequence>MFKINYVSSDIRVIGSDKKYGFKCEFGNGLNIIKGQNSTGKSSILSCIYYNLGMEQLLGMSTSRTSLLDKCLTSEFIYKEETFSVTQSIIRLEIENSNGDIVLIERTAISPVEDAKNTIVVYQNENVNKYYLHAPNDHAHKYGFYTWLQDFIGIELPKDPESNKNTLYLQNIFSGCFIEQTKGWSDFMSQMPSFNIKDARRKLVEYFLSLECLENDIEKDKLTNKKNSLIENWNQAVRDFNKVDHSLSYIVNGLGKKFEKSKIDSLKNLQLKIRIDSEWIDINTAHRIKLKELEKLRKQNRGIEKRKDLSEISNRRKDLKANLLKLNRIKSSLDRSYTTEKFKVKSYSNHLKRLTEERSNIVGSRKVDQLISELSSSENCPLCDSLISVISPSKEVSKSDYESSLNFIDSKISMITSYLESFSNYEEDYVKDCNYYNTLIYTTRTEISNLDRDLNSNVDNSLHRSLIQAEIVTSNLLDRLAFLIEEFDKFKEQVNNLNTLIVNIDIRIKNINQSFSSDEDKISSFESTFRSYLSKFHYESNQVYKVNINKKQPFKVFPSVFNASAGSAQPIRLASSASDFIRSEWAFYLALLIKSKVHPGVLIFDEPGQHAMSIDSMTKLLEESEKIKDRQLIFAISKVYKGYGKDKEDFMIENITANLQDFKEIEIDSDNHKLVAEMQ</sequence>
<dbReference type="SUPFAM" id="SSF52540">
    <property type="entry name" value="P-loop containing nucleoside triphosphate hydrolases"/>
    <property type="match status" value="1"/>
</dbReference>
<gene>
    <name evidence="2" type="ORF">MRN70_04625</name>
</gene>
<evidence type="ECO:0000313" key="2">
    <source>
        <dbReference type="EMBL" id="XAG22097.1"/>
    </source>
</evidence>
<dbReference type="AlphaFoldDB" id="A0AAU6SQ75"/>
<reference evidence="2" key="1">
    <citation type="submission" date="2022-03" db="EMBL/GenBank/DDBJ databases">
        <title>Sea Food Isolates.</title>
        <authorList>
            <person name="Li c."/>
        </authorList>
    </citation>
    <scope>NUCLEOTIDE SEQUENCE</scope>
    <source>
        <strain evidence="2">19PA01SH03</strain>
    </source>
</reference>
<protein>
    <recommendedName>
        <fullName evidence="3">Rad50/SbcC-type AAA domain-containing protein</fullName>
    </recommendedName>
</protein>